<organism evidence="1 2">
    <name type="scientific">Neolecta irregularis (strain DAH-3)</name>
    <dbReference type="NCBI Taxonomy" id="1198029"/>
    <lineage>
        <taxon>Eukaryota</taxon>
        <taxon>Fungi</taxon>
        <taxon>Dikarya</taxon>
        <taxon>Ascomycota</taxon>
        <taxon>Taphrinomycotina</taxon>
        <taxon>Neolectales</taxon>
        <taxon>Neolectaceae</taxon>
        <taxon>Neolecta</taxon>
    </lineage>
</organism>
<dbReference type="EMBL" id="LXFE01000150">
    <property type="protein sequence ID" value="OLL26732.1"/>
    <property type="molecule type" value="Genomic_DNA"/>
</dbReference>
<gene>
    <name evidence="1" type="ORF">NEOLI_001336</name>
</gene>
<comment type="caution">
    <text evidence="1">The sequence shown here is derived from an EMBL/GenBank/DDBJ whole genome shotgun (WGS) entry which is preliminary data.</text>
</comment>
<protein>
    <submittedName>
        <fullName evidence="1">Uncharacterized protein</fullName>
    </submittedName>
</protein>
<name>A0A1U7LW07_NEOID</name>
<evidence type="ECO:0000313" key="2">
    <source>
        <dbReference type="Proteomes" id="UP000186594"/>
    </source>
</evidence>
<proteinExistence type="predicted"/>
<keyword evidence="2" id="KW-1185">Reference proteome</keyword>
<dbReference type="Proteomes" id="UP000186594">
    <property type="component" value="Unassembled WGS sequence"/>
</dbReference>
<accession>A0A1U7LW07</accession>
<reference evidence="1 2" key="1">
    <citation type="submission" date="2016-04" db="EMBL/GenBank/DDBJ databases">
        <title>Evolutionary innovation and constraint leading to complex multicellularity in the Ascomycota.</title>
        <authorList>
            <person name="Cisse O."/>
            <person name="Nguyen A."/>
            <person name="Hewitt D.A."/>
            <person name="Jedd G."/>
            <person name="Stajich J.E."/>
        </authorList>
    </citation>
    <scope>NUCLEOTIDE SEQUENCE [LARGE SCALE GENOMIC DNA]</scope>
    <source>
        <strain evidence="1 2">DAH-3</strain>
    </source>
</reference>
<sequence>MRLSATQERVQSKLDKVKVFNKAQLADAVRFSRRGFGSVYPLLLLCSVFDLLWYCLIYCIGDACVISFSWWKQLSICRLFELY</sequence>
<evidence type="ECO:0000313" key="1">
    <source>
        <dbReference type="EMBL" id="OLL26732.1"/>
    </source>
</evidence>
<dbReference type="AlphaFoldDB" id="A0A1U7LW07"/>